<sequence>MSFLFLIFPIFSHQTSISPSQIQPLAQNASQTLISILDGCTSNRNFTCLDLIFHPDFKIGGSSPNSNLDLKYHRLFWINRLMFDSLYYEYRLIFGEINEAGDLEMLICQKSDHQVKYIFYKAKQMIPWGKSIRILSARFVE</sequence>
<keyword evidence="3" id="KW-1185">Reference proteome</keyword>
<feature type="chain" id="PRO_5040203018" description="Nuclear transport factor 2 family protein" evidence="1">
    <location>
        <begin position="18"/>
        <end position="141"/>
    </location>
</feature>
<dbReference type="Proteomes" id="UP001152747">
    <property type="component" value="Unassembled WGS sequence"/>
</dbReference>
<comment type="caution">
    <text evidence="2">The sequence shown here is derived from an EMBL/GenBank/DDBJ whole genome shotgun (WGS) entry which is preliminary data.</text>
</comment>
<feature type="signal peptide" evidence="1">
    <location>
        <begin position="1"/>
        <end position="17"/>
    </location>
</feature>
<reference evidence="2" key="1">
    <citation type="submission" date="2022-11" db="EMBL/GenBank/DDBJ databases">
        <authorList>
            <person name="Kikuchi T."/>
        </authorList>
    </citation>
    <scope>NUCLEOTIDE SEQUENCE</scope>
    <source>
        <strain evidence="2">PS1010</strain>
    </source>
</reference>
<protein>
    <recommendedName>
        <fullName evidence="4">Nuclear transport factor 2 family protein</fullName>
    </recommendedName>
</protein>
<dbReference type="AlphaFoldDB" id="A0A9P1ID64"/>
<name>A0A9P1ID64_9PELO</name>
<evidence type="ECO:0000256" key="1">
    <source>
        <dbReference type="SAM" id="SignalP"/>
    </source>
</evidence>
<evidence type="ECO:0000313" key="2">
    <source>
        <dbReference type="EMBL" id="CAI5443009.1"/>
    </source>
</evidence>
<evidence type="ECO:0000313" key="3">
    <source>
        <dbReference type="Proteomes" id="UP001152747"/>
    </source>
</evidence>
<evidence type="ECO:0008006" key="4">
    <source>
        <dbReference type="Google" id="ProtNLM"/>
    </source>
</evidence>
<accession>A0A9P1ID64</accession>
<keyword evidence="1" id="KW-0732">Signal</keyword>
<organism evidence="2 3">
    <name type="scientific">Caenorhabditis angaria</name>
    <dbReference type="NCBI Taxonomy" id="860376"/>
    <lineage>
        <taxon>Eukaryota</taxon>
        <taxon>Metazoa</taxon>
        <taxon>Ecdysozoa</taxon>
        <taxon>Nematoda</taxon>
        <taxon>Chromadorea</taxon>
        <taxon>Rhabditida</taxon>
        <taxon>Rhabditina</taxon>
        <taxon>Rhabditomorpha</taxon>
        <taxon>Rhabditoidea</taxon>
        <taxon>Rhabditidae</taxon>
        <taxon>Peloderinae</taxon>
        <taxon>Caenorhabditis</taxon>
    </lineage>
</organism>
<dbReference type="EMBL" id="CANHGI010000002">
    <property type="protein sequence ID" value="CAI5443009.1"/>
    <property type="molecule type" value="Genomic_DNA"/>
</dbReference>
<proteinExistence type="predicted"/>
<gene>
    <name evidence="2" type="ORF">CAMP_LOCUS5646</name>
</gene>